<accession>A0AA88Y5V8</accession>
<protein>
    <recommendedName>
        <fullName evidence="1">KY-like immunoglobulin-like domain-containing protein</fullName>
    </recommendedName>
</protein>
<organism evidence="2 3">
    <name type="scientific">Pinctada imbricata</name>
    <name type="common">Atlantic pearl-oyster</name>
    <name type="synonym">Pinctada martensii</name>
    <dbReference type="NCBI Taxonomy" id="66713"/>
    <lineage>
        <taxon>Eukaryota</taxon>
        <taxon>Metazoa</taxon>
        <taxon>Spiralia</taxon>
        <taxon>Lophotrochozoa</taxon>
        <taxon>Mollusca</taxon>
        <taxon>Bivalvia</taxon>
        <taxon>Autobranchia</taxon>
        <taxon>Pteriomorphia</taxon>
        <taxon>Pterioida</taxon>
        <taxon>Pterioidea</taxon>
        <taxon>Pteriidae</taxon>
        <taxon>Pinctada</taxon>
    </lineage>
</organism>
<name>A0AA88Y5V8_PINIB</name>
<comment type="caution">
    <text evidence="2">The sequence shown here is derived from an EMBL/GenBank/DDBJ whole genome shotgun (WGS) entry which is preliminary data.</text>
</comment>
<dbReference type="Gene3D" id="3.10.620.30">
    <property type="match status" value="2"/>
</dbReference>
<evidence type="ECO:0000313" key="2">
    <source>
        <dbReference type="EMBL" id="KAK3098481.1"/>
    </source>
</evidence>
<gene>
    <name evidence="2" type="ORF">FSP39_019873</name>
</gene>
<dbReference type="PANTHER" id="PTHR47020:SF1">
    <property type="entry name" value="HILLARIN"/>
    <property type="match status" value="1"/>
</dbReference>
<dbReference type="Pfam" id="PF23265">
    <property type="entry name" value="Ig-like_KY"/>
    <property type="match status" value="2"/>
</dbReference>
<dbReference type="InterPro" id="IPR056564">
    <property type="entry name" value="Ig-like_KY"/>
</dbReference>
<dbReference type="Gene3D" id="1.20.920.20">
    <property type="match status" value="2"/>
</dbReference>
<dbReference type="PANTHER" id="PTHR47020">
    <property type="entry name" value="HILLARIN"/>
    <property type="match status" value="1"/>
</dbReference>
<dbReference type="Gene3D" id="1.20.920.60">
    <property type="match status" value="1"/>
</dbReference>
<evidence type="ECO:0000259" key="1">
    <source>
        <dbReference type="Pfam" id="PF23265"/>
    </source>
</evidence>
<dbReference type="InterPro" id="IPR038765">
    <property type="entry name" value="Papain-like_cys_pep_sf"/>
</dbReference>
<dbReference type="InterPro" id="IPR053041">
    <property type="entry name" value="Transglut-like_Superfamily_Mod"/>
</dbReference>
<proteinExistence type="predicted"/>
<sequence>MGCGSSQAAGIKNGREFTSLDIADIQKEPENEVVTIDEIVASYPPPKPDSKKKRQIFTEEDSKLADSRALLIKAESVLTMEELAEKLTSDLQKDVQRLRALFTWIGLQQISTKQFPANTGENTLLHHMKRVKERQMSYSTFFTMLCRAAQIPCVIIRGLAKSVAYEVGDQEVDGCGNSWTAAYVAGGWRFVFPLWAFSAVSGFQTGKWTLVETEGKGVREKEKESEGMTLSQINEYYFLTDPEALIYVCFPNDEAWQLLTTPFSKRQFIDVPFFKQAYFEHDVKVTSTMKSVLNSKDALCDISLRSGFDTRVSFKYELYYNHEESKKPISDDIQLDRYVACLNQEKSNIFKIRFPCEGIFKIEIFGVFDNDSFNRMLCAFKLICNETISDVKPFPCNPSSGFGPSKTTEENGLVSPTQKTGFIRVRKERNINFKFKMVRSVQVQAVLVHNQISSEELQHNVTQKVKGNELSVDVNIPNSEEYALQINTRDKGSKGDFKNACNYLISSSDTDKKRKKRSYENALEKRARKGLEECLTSRDPEAIQKALDEFQKHDLQDPKRVQKAEQKKTYHMLAQGENIEKLERAIDNATSSEFEEKLSNLIQSAEDLLQHLNKLKKYSHDVLQMSKPTISEITNYKYPIPLAYDIMKATYLLLGEKERSLQEWDMITSLMRKTGKQGLLHRVQNYDTLHSEENSTNKAAKLLRQYTEDETKKASVGIATFYVWITIDEIVPSYPPPKPDSKKKIHIFTDEDAKIADSRATLIKAESVLSMTDLAEKLTSGLQKDIQRLRALFTWMGLQRISAKQYPTTTGENTLLYHMKRVKERFMSYSIFFIMLCRSAKIPCVMIRGLAKSVAYEVGDQDIDDCTNHWTAAYVAGGWRFVFPLWAFSARSGYQAGKWTLVETEGKNAWEKRARKGLEECLTSKDPETIQKALDEFQKHDLQDPEIVMRAEKKKTYHILAQGNFFHKKIFNLRDAINTRNIERLEKAIDHASSSEFEVKLSNLIKSAEELLQHLRKLKRFSHEVLKMSKPTISEITNYKYPIPLAYDIMKATYLLLGEKERNLQKWEMITNLMRKTGKEALLRRIHNYDTLNAEQNITNQAAKLLRQYTEDDTKKASVGIATFYVWITIDEIVSSYPPPRPDSKKKSQIFTEDDAKIADSRATLIKAESVLSMEELAEKLTSGLQKDVQRLARSLHMDGTATDQAAKIPCVLIRGLAKSAAYEVGDQELDGCGNCWTAVYLADGWRFVFPLWAFSAISGYHTGKWTLVETEDLRDAINTRNIEKLEKAIQHASSSEFEVKLSNLIKSAEELLQHLRKLKRFSHEVLKMSKPTISEITNYKYPRPLAYDIMKATYLLLGEREHNLQEWEMITGLMRRTGKEGLLRRVRNYDTLHSEENITNQAAKLLRQYTEDETKKASVGIATFYVWVRTLSLSSN</sequence>
<dbReference type="SUPFAM" id="SSF54001">
    <property type="entry name" value="Cysteine proteinases"/>
    <property type="match status" value="2"/>
</dbReference>
<reference evidence="2" key="1">
    <citation type="submission" date="2019-08" db="EMBL/GenBank/DDBJ databases">
        <title>The improved chromosome-level genome for the pearl oyster Pinctada fucata martensii using PacBio sequencing and Hi-C.</title>
        <authorList>
            <person name="Zheng Z."/>
        </authorList>
    </citation>
    <scope>NUCLEOTIDE SEQUENCE</scope>
    <source>
        <strain evidence="2">ZZ-2019</strain>
        <tissue evidence="2">Adductor muscle</tissue>
    </source>
</reference>
<feature type="domain" description="KY-like immunoglobulin-like" evidence="1">
    <location>
        <begin position="412"/>
        <end position="513"/>
    </location>
</feature>
<dbReference type="EMBL" id="VSWD01000007">
    <property type="protein sequence ID" value="KAK3098481.1"/>
    <property type="molecule type" value="Genomic_DNA"/>
</dbReference>
<feature type="domain" description="KY-like immunoglobulin-like" evidence="1">
    <location>
        <begin position="266"/>
        <end position="395"/>
    </location>
</feature>
<dbReference type="Proteomes" id="UP001186944">
    <property type="component" value="Unassembled WGS sequence"/>
</dbReference>
<keyword evidence="3" id="KW-1185">Reference proteome</keyword>
<evidence type="ECO:0000313" key="3">
    <source>
        <dbReference type="Proteomes" id="UP001186944"/>
    </source>
</evidence>